<evidence type="ECO:0000256" key="5">
    <source>
        <dbReference type="ARBA" id="ARBA00023163"/>
    </source>
</evidence>
<evidence type="ECO:0000256" key="7">
    <source>
        <dbReference type="SAM" id="MobiDB-lite"/>
    </source>
</evidence>
<feature type="region of interest" description="Disordered" evidence="7">
    <location>
        <begin position="304"/>
        <end position="357"/>
    </location>
</feature>
<gene>
    <name evidence="8" type="ORF">BZ3500_MVSOF-1268-A1-R1_CHR12-2G03902</name>
</gene>
<keyword evidence="9" id="KW-1185">Reference proteome</keyword>
<keyword evidence="4" id="KW-0238">DNA-binding</keyword>
<protein>
    <submittedName>
        <fullName evidence="8">BZ3500_MvSof-1268-A1-R1_Chr12-2g03902 protein</fullName>
    </submittedName>
</protein>
<feature type="compositionally biased region" description="Low complexity" evidence="7">
    <location>
        <begin position="233"/>
        <end position="245"/>
    </location>
</feature>
<dbReference type="AlphaFoldDB" id="A0A2X0KL51"/>
<dbReference type="GO" id="GO:0005634">
    <property type="term" value="C:nucleus"/>
    <property type="evidence" value="ECO:0007669"/>
    <property type="project" value="UniProtKB-SubCell"/>
</dbReference>
<evidence type="ECO:0000256" key="1">
    <source>
        <dbReference type="ARBA" id="ARBA00004123"/>
    </source>
</evidence>
<dbReference type="EMBL" id="FMWP01000052">
    <property type="protein sequence ID" value="SCZ94442.1"/>
    <property type="molecule type" value="Genomic_DNA"/>
</dbReference>
<evidence type="ECO:0000256" key="6">
    <source>
        <dbReference type="ARBA" id="ARBA00023242"/>
    </source>
</evidence>
<comment type="similarity">
    <text evidence="2">Belongs to the SNAPC3/SRD2 family.</text>
</comment>
<reference evidence="9" key="1">
    <citation type="submission" date="2016-10" db="EMBL/GenBank/DDBJ databases">
        <authorList>
            <person name="Jeantristanb JTB J.-T."/>
            <person name="Ricardo R."/>
        </authorList>
    </citation>
    <scope>NUCLEOTIDE SEQUENCE [LARGE SCALE GENOMIC DNA]</scope>
</reference>
<dbReference type="GO" id="GO:0019185">
    <property type="term" value="C:snRNA-activating protein complex"/>
    <property type="evidence" value="ECO:0007669"/>
    <property type="project" value="TreeGrafter"/>
</dbReference>
<dbReference type="STRING" id="289078.A0A2X0KL51"/>
<name>A0A2X0KL51_9BASI</name>
<feature type="compositionally biased region" description="Polar residues" evidence="7">
    <location>
        <begin position="155"/>
        <end position="177"/>
    </location>
</feature>
<dbReference type="PANTHER" id="PTHR13421:SF16">
    <property type="entry name" value="SNRNA-ACTIVATING PROTEIN COMPLEX SUBUNIT 3"/>
    <property type="match status" value="1"/>
</dbReference>
<dbReference type="Pfam" id="PF12251">
    <property type="entry name" value="SNAPC3"/>
    <property type="match status" value="1"/>
</dbReference>
<keyword evidence="6" id="KW-0539">Nucleus</keyword>
<feature type="compositionally biased region" description="Acidic residues" evidence="7">
    <location>
        <begin position="323"/>
        <end position="345"/>
    </location>
</feature>
<dbReference type="PANTHER" id="PTHR13421">
    <property type="entry name" value="SNRNA-ACTIVATING PROTEIN COMPLEX SUBUNIT 3"/>
    <property type="match status" value="1"/>
</dbReference>
<feature type="region of interest" description="Disordered" evidence="7">
    <location>
        <begin position="136"/>
        <end position="178"/>
    </location>
</feature>
<evidence type="ECO:0000313" key="8">
    <source>
        <dbReference type="EMBL" id="SCZ94442.1"/>
    </source>
</evidence>
<dbReference type="GO" id="GO:0042795">
    <property type="term" value="P:snRNA transcription by RNA polymerase II"/>
    <property type="evidence" value="ECO:0007669"/>
    <property type="project" value="TreeGrafter"/>
</dbReference>
<evidence type="ECO:0000313" key="9">
    <source>
        <dbReference type="Proteomes" id="UP000249723"/>
    </source>
</evidence>
<dbReference type="GO" id="GO:0001006">
    <property type="term" value="F:RNA polymerase III type 3 promoter sequence-specific DNA binding"/>
    <property type="evidence" value="ECO:0007669"/>
    <property type="project" value="TreeGrafter"/>
</dbReference>
<keyword evidence="5" id="KW-0804">Transcription</keyword>
<dbReference type="Proteomes" id="UP000249723">
    <property type="component" value="Unassembled WGS sequence"/>
</dbReference>
<comment type="subcellular location">
    <subcellularLocation>
        <location evidence="1">Nucleus</location>
    </subcellularLocation>
</comment>
<dbReference type="GO" id="GO:0042796">
    <property type="term" value="P:snRNA transcription by RNA polymerase III"/>
    <property type="evidence" value="ECO:0007669"/>
    <property type="project" value="TreeGrafter"/>
</dbReference>
<evidence type="ECO:0000256" key="4">
    <source>
        <dbReference type="ARBA" id="ARBA00023125"/>
    </source>
</evidence>
<dbReference type="InterPro" id="IPR022042">
    <property type="entry name" value="snRNA-activating_su3"/>
</dbReference>
<accession>A0A2X0KL51</accession>
<dbReference type="GO" id="GO:0000978">
    <property type="term" value="F:RNA polymerase II cis-regulatory region sequence-specific DNA binding"/>
    <property type="evidence" value="ECO:0007669"/>
    <property type="project" value="TreeGrafter"/>
</dbReference>
<evidence type="ECO:0000256" key="3">
    <source>
        <dbReference type="ARBA" id="ARBA00023015"/>
    </source>
</evidence>
<evidence type="ECO:0000256" key="2">
    <source>
        <dbReference type="ARBA" id="ARBA00010410"/>
    </source>
</evidence>
<feature type="region of interest" description="Disordered" evidence="7">
    <location>
        <begin position="1"/>
        <end position="22"/>
    </location>
</feature>
<feature type="compositionally biased region" description="Low complexity" evidence="7">
    <location>
        <begin position="138"/>
        <end position="154"/>
    </location>
</feature>
<sequence length="569" mass="63091">MPSFDLLGPPTEATIDPSSFARQAAQSLQTARLRQAEARSYIEKRTSSTVDGDVDVESDAQEQLRKRCSVHDLKAHTSAMYSDDYMRTCLRTFLETTWLDPHNDTDLRHLNLKSKSSLRDKLDRIKRSHVAIVNAVETSQSSSSTGPTSAGSRGNATSTDATTVNTIADDVASTTPTADPRWSKWLREHYDNTLRIAKPTVHPVFLRAPGHADLQTLTNLRPGKSVPRQPMPQSSSQGTHATGSSSTATALLSSLMYTITFQPIAPTLQPSSANAITRAQTLRVLGTTTLAELKSNIIRSANAVPGVELSDDEDATSSPMGWDQDEDHEEGEQGEQGEENSDEEERGAAVKSRKQRNPRTVRELDLALMLEPTEAARLIKWGKKRRKTGSVFEIEGALYADHSREVEDYASLIKQATSEIDWSTQKSANGATQPSIPTWFIGGRIDDIVLGSLKLRVGEPYYYLHDGSAEHIWTIDEIRQVLHTLDPSPTASVYPITSFLSRNRSLSRCYICDIDTATVITIDDELAGRSPALMCEKCFQLLHSVDQDWDHGDEDGHRKWRRIECVTEE</sequence>
<organism evidence="8 9">
    <name type="scientific">Microbotryum saponariae</name>
    <dbReference type="NCBI Taxonomy" id="289078"/>
    <lineage>
        <taxon>Eukaryota</taxon>
        <taxon>Fungi</taxon>
        <taxon>Dikarya</taxon>
        <taxon>Basidiomycota</taxon>
        <taxon>Pucciniomycotina</taxon>
        <taxon>Microbotryomycetes</taxon>
        <taxon>Microbotryales</taxon>
        <taxon>Microbotryaceae</taxon>
        <taxon>Microbotryum</taxon>
    </lineage>
</organism>
<dbReference type="GO" id="GO:0001046">
    <property type="term" value="F:core promoter sequence-specific DNA binding"/>
    <property type="evidence" value="ECO:0007669"/>
    <property type="project" value="TreeGrafter"/>
</dbReference>
<feature type="region of interest" description="Disordered" evidence="7">
    <location>
        <begin position="221"/>
        <end position="245"/>
    </location>
</feature>
<dbReference type="GO" id="GO:0003681">
    <property type="term" value="F:bent DNA binding"/>
    <property type="evidence" value="ECO:0007669"/>
    <property type="project" value="TreeGrafter"/>
</dbReference>
<proteinExistence type="inferred from homology"/>
<keyword evidence="3" id="KW-0805">Transcription regulation</keyword>